<gene>
    <name evidence="3" type="ORF">C1H76_9701</name>
</gene>
<proteinExistence type="predicted"/>
<dbReference type="Gene3D" id="3.40.50.1820">
    <property type="entry name" value="alpha/beta hydrolase"/>
    <property type="match status" value="1"/>
</dbReference>
<dbReference type="EMBL" id="PTQR01000131">
    <property type="protein sequence ID" value="TKX18227.1"/>
    <property type="molecule type" value="Genomic_DNA"/>
</dbReference>
<evidence type="ECO:0000313" key="3">
    <source>
        <dbReference type="EMBL" id="TKX18227.1"/>
    </source>
</evidence>
<accession>A0A4U7ATA1</accession>
<feature type="region of interest" description="Disordered" evidence="1">
    <location>
        <begin position="404"/>
        <end position="435"/>
    </location>
</feature>
<dbReference type="GO" id="GO:0006629">
    <property type="term" value="P:lipid metabolic process"/>
    <property type="evidence" value="ECO:0007669"/>
    <property type="project" value="InterPro"/>
</dbReference>
<sequence length="448" mass="48365">MSDFNLFQQICIQIFTANLAGAFFGTEKFLQRAIDAAANHAVDKYLAKYGWKITWGPRVWKSPDSHFYEGLDNCWMITMAPGVVYPDGAKYDTYVVAIAGTAVFSAKDWVQEDFGVDHVIPFDAFTKTFKEGPIIEPQKTPKTGEGPFCAWGTAWGAYQIVTNTSPEGNPGAGTTILQYLAGLNKDGGDFRVIFTGHSLGGALSPFLSLAAKANSLIPALATTPDNILTFPAAGATPGDGLLGDAYGKLFPVSGPGGYQQWNTNLFNTLDIVPQAWSTDDTQDRFLDKIVGIYGTLEGKIHHQIEGMVGKAKSRAEASGIIYQPIEGNPFTGTPPDHPPKRFLKFIFEAVKQHTKAYHDEVGVGKVLAQIYLVAASIKEVEKKNARQAAMGMPVIRFAADLMEGDEDDSSEVPEGNGGDFKAGIPDDNLDGIPEGANTAYPYDCILDA</sequence>
<reference evidence="3 4" key="1">
    <citation type="submission" date="2018-02" db="EMBL/GenBank/DDBJ databases">
        <title>Draft genome sequences of Elsinoe sp., causing black scab on jojoba.</title>
        <authorList>
            <person name="Stodart B."/>
            <person name="Jeffress S."/>
            <person name="Ash G."/>
            <person name="Arun Chinnappa K."/>
        </authorList>
    </citation>
    <scope>NUCLEOTIDE SEQUENCE [LARGE SCALE GENOMIC DNA]</scope>
    <source>
        <strain evidence="3 4">Hillstone_2</strain>
    </source>
</reference>
<comment type="caution">
    <text evidence="3">The sequence shown here is derived from an EMBL/GenBank/DDBJ whole genome shotgun (WGS) entry which is preliminary data.</text>
</comment>
<name>A0A4U7ATA1_9PEZI</name>
<dbReference type="AlphaFoldDB" id="A0A4U7ATA1"/>
<protein>
    <submittedName>
        <fullName evidence="3">Lipase-like protein 4</fullName>
    </submittedName>
</protein>
<evidence type="ECO:0000313" key="4">
    <source>
        <dbReference type="Proteomes" id="UP000308133"/>
    </source>
</evidence>
<dbReference type="SUPFAM" id="SSF53474">
    <property type="entry name" value="alpha/beta-Hydrolases"/>
    <property type="match status" value="1"/>
</dbReference>
<organism evidence="3 4">
    <name type="scientific">Elsinoe australis</name>
    <dbReference type="NCBI Taxonomy" id="40998"/>
    <lineage>
        <taxon>Eukaryota</taxon>
        <taxon>Fungi</taxon>
        <taxon>Dikarya</taxon>
        <taxon>Ascomycota</taxon>
        <taxon>Pezizomycotina</taxon>
        <taxon>Dothideomycetes</taxon>
        <taxon>Dothideomycetidae</taxon>
        <taxon>Myriangiales</taxon>
        <taxon>Elsinoaceae</taxon>
        <taxon>Elsinoe</taxon>
    </lineage>
</organism>
<feature type="domain" description="Fungal lipase-type" evidence="2">
    <location>
        <begin position="162"/>
        <end position="251"/>
    </location>
</feature>
<evidence type="ECO:0000259" key="2">
    <source>
        <dbReference type="Pfam" id="PF01764"/>
    </source>
</evidence>
<evidence type="ECO:0000256" key="1">
    <source>
        <dbReference type="SAM" id="MobiDB-lite"/>
    </source>
</evidence>
<dbReference type="InterPro" id="IPR002921">
    <property type="entry name" value="Fungal_lipase-type"/>
</dbReference>
<dbReference type="Pfam" id="PF01764">
    <property type="entry name" value="Lipase_3"/>
    <property type="match status" value="1"/>
</dbReference>
<dbReference type="Proteomes" id="UP000308133">
    <property type="component" value="Unassembled WGS sequence"/>
</dbReference>
<dbReference type="InterPro" id="IPR029058">
    <property type="entry name" value="AB_hydrolase_fold"/>
</dbReference>